<evidence type="ECO:0000313" key="2">
    <source>
        <dbReference type="EMBL" id="NMX96610.1"/>
    </source>
</evidence>
<dbReference type="Pfam" id="PF00534">
    <property type="entry name" value="Glycos_transf_1"/>
    <property type="match status" value="1"/>
</dbReference>
<dbReference type="OrthoDB" id="9772485at2"/>
<dbReference type="GO" id="GO:0016757">
    <property type="term" value="F:glycosyltransferase activity"/>
    <property type="evidence" value="ECO:0007669"/>
    <property type="project" value="InterPro"/>
</dbReference>
<dbReference type="CDD" id="cd03801">
    <property type="entry name" value="GT4_PimA-like"/>
    <property type="match status" value="1"/>
</dbReference>
<proteinExistence type="predicted"/>
<accession>A0A0R3BKV3</accession>
<dbReference type="SUPFAM" id="SSF53756">
    <property type="entry name" value="UDP-Glycosyltransferase/glycogen phosphorylase"/>
    <property type="match status" value="1"/>
</dbReference>
<gene>
    <name evidence="2" type="ORF">HBO43_08360</name>
</gene>
<dbReference type="EMBL" id="JAAQWE010000006">
    <property type="protein sequence ID" value="NMX96610.1"/>
    <property type="molecule type" value="Genomic_DNA"/>
</dbReference>
<keyword evidence="2" id="KW-0808">Transferase</keyword>
<organism evidence="2 3">
    <name type="scientific">Pseudomonas veronii</name>
    <dbReference type="NCBI Taxonomy" id="76761"/>
    <lineage>
        <taxon>Bacteria</taxon>
        <taxon>Pseudomonadati</taxon>
        <taxon>Pseudomonadota</taxon>
        <taxon>Gammaproteobacteria</taxon>
        <taxon>Pseudomonadales</taxon>
        <taxon>Pseudomonadaceae</taxon>
        <taxon>Pseudomonas</taxon>
    </lineage>
</organism>
<evidence type="ECO:0000259" key="1">
    <source>
        <dbReference type="Pfam" id="PF00534"/>
    </source>
</evidence>
<reference evidence="2 3" key="1">
    <citation type="journal article" date="2020" name="Front. Microbiol.">
        <title>Genetic Organization of the aprX-lipA2 Operon Affects the Proteolytic Potential of Pseudomonas Species in Milk.</title>
        <authorList>
            <person name="Maier C."/>
            <person name="Huptas C."/>
            <person name="von Neubeck M."/>
            <person name="Scherer S."/>
            <person name="Wenning M."/>
            <person name="Lucking G."/>
        </authorList>
    </citation>
    <scope>NUCLEOTIDE SEQUENCE [LARGE SCALE GENOMIC DNA]</scope>
    <source>
        <strain evidence="2 3">WS 4671</strain>
    </source>
</reference>
<feature type="domain" description="Glycosyl transferase family 1" evidence="1">
    <location>
        <begin position="197"/>
        <end position="301"/>
    </location>
</feature>
<evidence type="ECO:0000313" key="3">
    <source>
        <dbReference type="Proteomes" id="UP000552560"/>
    </source>
</evidence>
<dbReference type="Proteomes" id="UP000552560">
    <property type="component" value="Unassembled WGS sequence"/>
</dbReference>
<dbReference type="RefSeq" id="WP_057003748.1">
    <property type="nucleotide sequence ID" value="NZ_JAAQWE010000006.1"/>
</dbReference>
<dbReference type="InterPro" id="IPR001296">
    <property type="entry name" value="Glyco_trans_1"/>
</dbReference>
<dbReference type="AlphaFoldDB" id="A0A0R3BKV3"/>
<dbReference type="Gene3D" id="3.40.50.2000">
    <property type="entry name" value="Glycogen Phosphorylase B"/>
    <property type="match status" value="2"/>
</dbReference>
<protein>
    <submittedName>
        <fullName evidence="2">Glycosyltransferase family 4 protein</fullName>
    </submittedName>
</protein>
<name>A0A0R3BKV3_PSEVE</name>
<sequence>MKKVLFVQSSLGLGGIETFFVRLVKELNKKGVRPQFVFLYKKIINPKLLEQLEKHADVYYWQDLLAFSSEALGEKGRLMFPLSVSKVSALFSECEAVHVSNALTYLCAQRLAACLPQKVKCVFGIYHTNELAWGGNKLPVYEGFFRKKIFAAPPMFLFFNQSSVDKTAKKNGSPNYPSMLFPLGVDMPSNASSVKAILGEKLRLVSVGRLVEFKTYNLYMLDVARKLKDEGVQFSYSIFGSGPLHGAMKDRVEELGLEAEVILEGDLEYSKLDEELSRHQVFIGTGTALLHAAANGLACITAIENEKDSNSYGYFSELPGYDYHEQDMDFQKYKFYDVIAEYSLLDEAGRSDLSERHRAKSKAFNMESCADNFVVAFEDAPAIKKSSAIFFSFMLRFAICEVWASITSGEKYSKKYEHVL</sequence>
<comment type="caution">
    <text evidence="2">The sequence shown here is derived from an EMBL/GenBank/DDBJ whole genome shotgun (WGS) entry which is preliminary data.</text>
</comment>